<keyword evidence="5" id="KW-1185">Reference proteome</keyword>
<dbReference type="EMBL" id="JAAITX010000003">
    <property type="protein sequence ID" value="NVH58351.1"/>
    <property type="molecule type" value="Genomic_DNA"/>
</dbReference>
<evidence type="ECO:0000313" key="5">
    <source>
        <dbReference type="Proteomes" id="UP000528555"/>
    </source>
</evidence>
<proteinExistence type="predicted"/>
<name>A0A850HJ62_9FIRM</name>
<evidence type="ECO:0000313" key="4">
    <source>
        <dbReference type="EMBL" id="NVH58351.1"/>
    </source>
</evidence>
<accession>A0A850HJ62</accession>
<protein>
    <submittedName>
        <fullName evidence="4">Stage V sporulation protein AA</fullName>
    </submittedName>
</protein>
<dbReference type="Gene3D" id="2.60.480.10">
    <property type="entry name" value="eubacterium ventriosum atcc domain"/>
    <property type="match status" value="1"/>
</dbReference>
<dbReference type="Pfam" id="PF12164">
    <property type="entry name" value="SporV_AA"/>
    <property type="match status" value="1"/>
</dbReference>
<keyword evidence="1" id="KW-0472">Membrane</keyword>
<evidence type="ECO:0000313" key="3">
    <source>
        <dbReference type="EMBL" id="NSK14577.1"/>
    </source>
</evidence>
<dbReference type="Proteomes" id="UP000701680">
    <property type="component" value="Unassembled WGS sequence"/>
</dbReference>
<dbReference type="AlphaFoldDB" id="A0A850HJ62"/>
<keyword evidence="1" id="KW-1133">Transmembrane helix</keyword>
<reference evidence="5 6" key="1">
    <citation type="journal article" date="2020" name="Cell Host Microbe">
        <title>Functional and Genomic Variation between Human-Derived Isolates of Lachnospiraceae Reveals Inter- and Intra-Species Diversity.</title>
        <authorList>
            <person name="Sorbara M.T."/>
            <person name="Littmann E.R."/>
            <person name="Fontana E."/>
            <person name="Moody T.U."/>
            <person name="Kohout C.E."/>
            <person name="Gjonbalaj M."/>
            <person name="Eaton V."/>
            <person name="Seok R."/>
            <person name="Leiner I.M."/>
            <person name="Pamer E.G."/>
        </authorList>
    </citation>
    <scope>NUCLEOTIDE SEQUENCE [LARGE SCALE GENOMIC DNA]</scope>
    <source>
        <strain evidence="4 5">MSK.17.11</strain>
        <strain evidence="3 6">MSK.17.38</strain>
    </source>
</reference>
<dbReference type="InterPro" id="IPR021997">
    <property type="entry name" value="SporV_AA"/>
</dbReference>
<dbReference type="InterPro" id="IPR038548">
    <property type="entry name" value="SporV_AA_N_sf"/>
</dbReference>
<evidence type="ECO:0000256" key="1">
    <source>
        <dbReference type="SAM" id="Phobius"/>
    </source>
</evidence>
<dbReference type="RefSeq" id="WP_101695008.1">
    <property type="nucleotide sequence ID" value="NZ_JAAITX010000003.1"/>
</dbReference>
<comment type="caution">
    <text evidence="4">The sequence shown here is derived from an EMBL/GenBank/DDBJ whole genome shotgun (WGS) entry which is preliminary data.</text>
</comment>
<dbReference type="Proteomes" id="UP000528555">
    <property type="component" value="Unassembled WGS sequence"/>
</dbReference>
<feature type="transmembrane region" description="Helical" evidence="1">
    <location>
        <begin position="153"/>
        <end position="173"/>
    </location>
</feature>
<sequence length="227" mass="25609">MAQKKETVYLKADRNIEVEKRAVTLGDVLKIESVNPILLAKLKAIRLLKFQKESSGRPKKQERQAVSILKVIELIHEEYPDVEIENIGESDFIVTYEEQKSAGGIWHYLKAAGVVAVSFTGAAFSIMAFNNDVDTVKLFGQIYELLTGRASDGFTVLELTYCIGLVIGILTFFNHFGKKRFTVDPTPMEVEMRLYENDLQTTLIENFSRKEKELDVGSTDTHGSDRP</sequence>
<keyword evidence="1" id="KW-0812">Transmembrane</keyword>
<gene>
    <name evidence="4" type="ORF">G5A66_06750</name>
    <name evidence="3" type="ORF">G5A75_06770</name>
</gene>
<evidence type="ECO:0000313" key="6">
    <source>
        <dbReference type="Proteomes" id="UP000701680"/>
    </source>
</evidence>
<feature type="domain" description="Stage V sporulation protein AA" evidence="2">
    <location>
        <begin position="6"/>
        <end position="99"/>
    </location>
</feature>
<organism evidence="4 5">
    <name type="scientific">Dorea phocaeensis</name>
    <dbReference type="NCBI Taxonomy" id="2040291"/>
    <lineage>
        <taxon>Bacteria</taxon>
        <taxon>Bacillati</taxon>
        <taxon>Bacillota</taxon>
        <taxon>Clostridia</taxon>
        <taxon>Lachnospirales</taxon>
        <taxon>Lachnospiraceae</taxon>
        <taxon>Dorea</taxon>
    </lineage>
</organism>
<dbReference type="EMBL" id="JAAIUO010000003">
    <property type="protein sequence ID" value="NSK14577.1"/>
    <property type="molecule type" value="Genomic_DNA"/>
</dbReference>
<reference evidence="4" key="2">
    <citation type="submission" date="2020-02" db="EMBL/GenBank/DDBJ databases">
        <authorList>
            <person name="Littmann E."/>
            <person name="Sorbara M."/>
        </authorList>
    </citation>
    <scope>NUCLEOTIDE SEQUENCE</scope>
    <source>
        <strain evidence="4">MSK.17.11</strain>
        <strain evidence="3">MSK.17.38</strain>
    </source>
</reference>
<feature type="transmembrane region" description="Helical" evidence="1">
    <location>
        <begin position="108"/>
        <end position="129"/>
    </location>
</feature>
<dbReference type="OrthoDB" id="9782754at2"/>
<evidence type="ECO:0000259" key="2">
    <source>
        <dbReference type="Pfam" id="PF12164"/>
    </source>
</evidence>